<accession>A0A5N6RU06</accession>
<organism evidence="2 3">
    <name type="scientific">Carpinus fangiana</name>
    <dbReference type="NCBI Taxonomy" id="176857"/>
    <lineage>
        <taxon>Eukaryota</taxon>
        <taxon>Viridiplantae</taxon>
        <taxon>Streptophyta</taxon>
        <taxon>Embryophyta</taxon>
        <taxon>Tracheophyta</taxon>
        <taxon>Spermatophyta</taxon>
        <taxon>Magnoliopsida</taxon>
        <taxon>eudicotyledons</taxon>
        <taxon>Gunneridae</taxon>
        <taxon>Pentapetalae</taxon>
        <taxon>rosids</taxon>
        <taxon>fabids</taxon>
        <taxon>Fagales</taxon>
        <taxon>Betulaceae</taxon>
        <taxon>Carpinus</taxon>
    </lineage>
</organism>
<evidence type="ECO:0000313" key="3">
    <source>
        <dbReference type="Proteomes" id="UP000327013"/>
    </source>
</evidence>
<keyword evidence="1" id="KW-0812">Transmembrane</keyword>
<name>A0A5N6RU06_9ROSI</name>
<sequence>MEETQKLPMAKTGRIIRTSIYTFLQRYNYFTSTAALLALPFSVSVLLSQACVPSSSSLLLTIYSRLRNLFDAAGFPSSSEFFTILSQKLSQTIFSSILTLPFTLSFLLITKAAIIQALKQNKPTLPLPPSLFSSLLPLYKPLFLTYLCNSFLILSANATVFSLLFLAFNCLEGFGFSSPNYLLFLSAAGAVLYSVILANALIVCSLAMVLSGMERCGGYMAILKAAVLIRGRTSMALLLALPVNMALAAVEALFQFRVVRAYHFAGKLGASMALEGIFIAYLYSIFIVLDTVVICIFFKSCKTGYWIEQEGRYSYRIEFAGEEDSDGYVRLRTAEELA</sequence>
<keyword evidence="3" id="KW-1185">Reference proteome</keyword>
<dbReference type="PANTHER" id="PTHR33133:SF3">
    <property type="entry name" value="TRANSMEMBRANE PROTEIN"/>
    <property type="match status" value="1"/>
</dbReference>
<dbReference type="Proteomes" id="UP000327013">
    <property type="component" value="Chromosome 8"/>
</dbReference>
<feature type="transmembrane region" description="Helical" evidence="1">
    <location>
        <begin position="276"/>
        <end position="298"/>
    </location>
</feature>
<feature type="transmembrane region" description="Helical" evidence="1">
    <location>
        <begin position="27"/>
        <end position="47"/>
    </location>
</feature>
<feature type="transmembrane region" description="Helical" evidence="1">
    <location>
        <begin position="234"/>
        <end position="256"/>
    </location>
</feature>
<reference evidence="2 3" key="1">
    <citation type="submission" date="2019-06" db="EMBL/GenBank/DDBJ databases">
        <title>A chromosomal-level reference genome of Carpinus fangiana (Coryloideae, Betulaceae).</title>
        <authorList>
            <person name="Yang X."/>
            <person name="Wang Z."/>
            <person name="Zhang L."/>
            <person name="Hao G."/>
            <person name="Liu J."/>
            <person name="Yang Y."/>
        </authorList>
    </citation>
    <scope>NUCLEOTIDE SEQUENCE [LARGE SCALE GENOMIC DNA]</scope>
    <source>
        <strain evidence="2">Cfa_2016G</strain>
        <tissue evidence="2">Leaf</tissue>
    </source>
</reference>
<keyword evidence="1" id="KW-0472">Membrane</keyword>
<keyword evidence="1" id="KW-1133">Transmembrane helix</keyword>
<feature type="transmembrane region" description="Helical" evidence="1">
    <location>
        <begin position="143"/>
        <end position="168"/>
    </location>
</feature>
<dbReference type="EMBL" id="CM017328">
    <property type="protein sequence ID" value="KAE8124384.1"/>
    <property type="molecule type" value="Genomic_DNA"/>
</dbReference>
<protein>
    <submittedName>
        <fullName evidence="2">Uncharacterized protein</fullName>
    </submittedName>
</protein>
<gene>
    <name evidence="2" type="ORF">FH972_019278</name>
</gene>
<evidence type="ECO:0000313" key="2">
    <source>
        <dbReference type="EMBL" id="KAE8124384.1"/>
    </source>
</evidence>
<dbReference type="OrthoDB" id="687732at2759"/>
<evidence type="ECO:0000256" key="1">
    <source>
        <dbReference type="SAM" id="Phobius"/>
    </source>
</evidence>
<feature type="transmembrane region" description="Helical" evidence="1">
    <location>
        <begin position="93"/>
        <end position="114"/>
    </location>
</feature>
<dbReference type="AlphaFoldDB" id="A0A5N6RU06"/>
<proteinExistence type="predicted"/>
<feature type="transmembrane region" description="Helical" evidence="1">
    <location>
        <begin position="180"/>
        <end position="213"/>
    </location>
</feature>
<dbReference type="PANTHER" id="PTHR33133">
    <property type="entry name" value="OS08G0107100 PROTEIN-RELATED"/>
    <property type="match status" value="1"/>
</dbReference>